<dbReference type="SUPFAM" id="SSF57701">
    <property type="entry name" value="Zn2/Cys6 DNA-binding domain"/>
    <property type="match status" value="1"/>
</dbReference>
<organism evidence="8 9">
    <name type="scientific">Immersiella caudata</name>
    <dbReference type="NCBI Taxonomy" id="314043"/>
    <lineage>
        <taxon>Eukaryota</taxon>
        <taxon>Fungi</taxon>
        <taxon>Dikarya</taxon>
        <taxon>Ascomycota</taxon>
        <taxon>Pezizomycotina</taxon>
        <taxon>Sordariomycetes</taxon>
        <taxon>Sordariomycetidae</taxon>
        <taxon>Sordariales</taxon>
        <taxon>Lasiosphaeriaceae</taxon>
        <taxon>Immersiella</taxon>
    </lineage>
</organism>
<evidence type="ECO:0000256" key="1">
    <source>
        <dbReference type="ARBA" id="ARBA00004123"/>
    </source>
</evidence>
<reference evidence="8" key="1">
    <citation type="submission" date="2023-06" db="EMBL/GenBank/DDBJ databases">
        <title>Genome-scale phylogeny and comparative genomics of the fungal order Sordariales.</title>
        <authorList>
            <consortium name="Lawrence Berkeley National Laboratory"/>
            <person name="Hensen N."/>
            <person name="Bonometti L."/>
            <person name="Westerberg I."/>
            <person name="Brannstrom I.O."/>
            <person name="Guillou S."/>
            <person name="Cros-Aarteil S."/>
            <person name="Calhoun S."/>
            <person name="Haridas S."/>
            <person name="Kuo A."/>
            <person name="Mondo S."/>
            <person name="Pangilinan J."/>
            <person name="Riley R."/>
            <person name="Labutti K."/>
            <person name="Andreopoulos B."/>
            <person name="Lipzen A."/>
            <person name="Chen C."/>
            <person name="Yanf M."/>
            <person name="Daum C."/>
            <person name="Ng V."/>
            <person name="Clum A."/>
            <person name="Steindorff A."/>
            <person name="Ohm R."/>
            <person name="Martin F."/>
            <person name="Silar P."/>
            <person name="Natvig D."/>
            <person name="Lalanne C."/>
            <person name="Gautier V."/>
            <person name="Ament-Velasquez S.L."/>
            <person name="Kruys A."/>
            <person name="Hutchinson M.I."/>
            <person name="Powell A.J."/>
            <person name="Barry K."/>
            <person name="Miller A.N."/>
            <person name="Grigoriev I.V."/>
            <person name="Debuchy R."/>
            <person name="Gladieux P."/>
            <person name="Thoren M.H."/>
            <person name="Johannesson H."/>
        </authorList>
    </citation>
    <scope>NUCLEOTIDE SEQUENCE</scope>
    <source>
        <strain evidence="8">CBS 606.72</strain>
    </source>
</reference>
<evidence type="ECO:0000256" key="6">
    <source>
        <dbReference type="SAM" id="MobiDB-lite"/>
    </source>
</evidence>
<keyword evidence="9" id="KW-1185">Reference proteome</keyword>
<dbReference type="PROSITE" id="PS00463">
    <property type="entry name" value="ZN2_CY6_FUNGAL_1"/>
    <property type="match status" value="1"/>
</dbReference>
<name>A0AA39X4D2_9PEZI</name>
<feature type="domain" description="Zn(2)-C6 fungal-type" evidence="7">
    <location>
        <begin position="324"/>
        <end position="354"/>
    </location>
</feature>
<dbReference type="Gene3D" id="4.10.240.10">
    <property type="entry name" value="Zn(2)-C6 fungal-type DNA-binding domain"/>
    <property type="match status" value="1"/>
</dbReference>
<keyword evidence="5" id="KW-0539">Nucleus</keyword>
<accession>A0AA39X4D2</accession>
<evidence type="ECO:0000259" key="7">
    <source>
        <dbReference type="PROSITE" id="PS50048"/>
    </source>
</evidence>
<dbReference type="Pfam" id="PF04082">
    <property type="entry name" value="Fungal_trans"/>
    <property type="match status" value="1"/>
</dbReference>
<dbReference type="CDD" id="cd00067">
    <property type="entry name" value="GAL4"/>
    <property type="match status" value="1"/>
</dbReference>
<feature type="compositionally biased region" description="Pro residues" evidence="6">
    <location>
        <begin position="154"/>
        <end position="164"/>
    </location>
</feature>
<dbReference type="InterPro" id="IPR001138">
    <property type="entry name" value="Zn2Cys6_DnaBD"/>
</dbReference>
<feature type="compositionally biased region" description="Basic and acidic residues" evidence="6">
    <location>
        <begin position="169"/>
        <end position="180"/>
    </location>
</feature>
<evidence type="ECO:0000256" key="4">
    <source>
        <dbReference type="ARBA" id="ARBA00023163"/>
    </source>
</evidence>
<feature type="region of interest" description="Disordered" evidence="6">
    <location>
        <begin position="1"/>
        <end position="254"/>
    </location>
</feature>
<dbReference type="SMART" id="SM00066">
    <property type="entry name" value="GAL4"/>
    <property type="match status" value="1"/>
</dbReference>
<dbReference type="InterPro" id="IPR007219">
    <property type="entry name" value="XnlR_reg_dom"/>
</dbReference>
<evidence type="ECO:0000256" key="2">
    <source>
        <dbReference type="ARBA" id="ARBA00022723"/>
    </source>
</evidence>
<dbReference type="EMBL" id="JAULSU010000002">
    <property type="protein sequence ID" value="KAK0626995.1"/>
    <property type="molecule type" value="Genomic_DNA"/>
</dbReference>
<proteinExistence type="predicted"/>
<dbReference type="PANTHER" id="PTHR47338">
    <property type="entry name" value="ZN(II)2CYS6 TRANSCRIPTION FACTOR (EUROFUNG)-RELATED"/>
    <property type="match status" value="1"/>
</dbReference>
<keyword evidence="4" id="KW-0804">Transcription</keyword>
<feature type="region of interest" description="Disordered" evidence="6">
    <location>
        <begin position="356"/>
        <end position="416"/>
    </location>
</feature>
<dbReference type="GO" id="GO:0008270">
    <property type="term" value="F:zinc ion binding"/>
    <property type="evidence" value="ECO:0007669"/>
    <property type="project" value="InterPro"/>
</dbReference>
<sequence length="965" mass="106136">MGIASYTDLRYRLPIPDTPPETLTPDSSSYTSRHSEERSWNPPAPLSPPMSNYDPSAKASDMSAGKVQDESHVRRDGAGDQSGAPRLPPLSSLFGPPPPVRPFHSPASDRPGGYSSGSPLDRSSTSSSYFPPVTTGAQIPPPRSTPFQERAPFHPLPRVFPGPGSPLSREAEPSRPDTRSDYGASSKWSSPQESSREFSYGSREPYRTGPERFPPPLTTSRRDDDVRAREPLPPPQRSAQSVPTTPSSPAISEITLSKDGLGPKIWTGTHFLPRFVKAAEVPGEGMCYFYDDGSHCKTVIDGEAVTAHWGVTKAGKPRKRLAIACVTCREKKIKCDPDYPRCVQCEKFGRVCTFKNAPRGGHNTSPSTPPAEPEDTRRVGGIIRPPPDHVIRPSSHSSESISPRTTLRPGSPDLVGPAKRIRMGYEHFTPTAGPRSPMAPTPDTARSALSWHQPELPRIHEDVLCRAWQTDPYVSDPQSVTSTLSSFFAHTDAAALRFLPEKAFTSWVQNNAHRKSPEDLMLVYSVLAIGLRLSGGARNIAHEYSQVARYAADHATLSLQLVQTRLLLSLYYLSASRPSDSNDMTSAAISAATCLQLNLPLAESQDATLAAFPYGLTKATYSECRSRTFWSCFLLERLNGLFPTRMAILNVEDIFASLPADVRSFEDGRTVQTPAFEPHFSSLTRSRVGVGIMGYLVEVVAVWGEAMTTICRLSRRATHFDFSKFHHSTMSRLDDWKSSIPPAFEFSPTNLGTIAREDQGTFILMHLVYHLTMIKLHRHVQPRFLTTATRLHHVWVAQDHAHKALDVVCAVAKDSGMGRSSMPPPFTSSAIIEVIDVLSAEGGVRDLGRLVDGLALAHSVLEVLGSLWEDAKIHRMAMDHRLDKLVSLRDRAAYMAEDSAANLGVLNSPPILGVRVYMHHDDGQSERKLPTGLRWQIPDALETRFSQEMDCVYAVSRAYSGSVSV</sequence>
<evidence type="ECO:0000313" key="9">
    <source>
        <dbReference type="Proteomes" id="UP001175000"/>
    </source>
</evidence>
<feature type="compositionally biased region" description="Basic and acidic residues" evidence="6">
    <location>
        <begin position="220"/>
        <end position="230"/>
    </location>
</feature>
<dbReference type="PANTHER" id="PTHR47338:SF11">
    <property type="entry name" value="ZN(II)2CYS6 TRANSCRIPTION FACTOR (EUROFUNG)"/>
    <property type="match status" value="1"/>
</dbReference>
<feature type="compositionally biased region" description="Polar residues" evidence="6">
    <location>
        <begin position="237"/>
        <end position="250"/>
    </location>
</feature>
<comment type="caution">
    <text evidence="8">The sequence shown here is derived from an EMBL/GenBank/DDBJ whole genome shotgun (WGS) entry which is preliminary data.</text>
</comment>
<feature type="compositionally biased region" description="Polar residues" evidence="6">
    <location>
        <begin position="116"/>
        <end position="129"/>
    </location>
</feature>
<evidence type="ECO:0000256" key="5">
    <source>
        <dbReference type="ARBA" id="ARBA00023242"/>
    </source>
</evidence>
<dbReference type="GO" id="GO:0005634">
    <property type="term" value="C:nucleus"/>
    <property type="evidence" value="ECO:0007669"/>
    <property type="project" value="UniProtKB-SubCell"/>
</dbReference>
<dbReference type="Pfam" id="PF00172">
    <property type="entry name" value="Zn_clus"/>
    <property type="match status" value="1"/>
</dbReference>
<evidence type="ECO:0000256" key="3">
    <source>
        <dbReference type="ARBA" id="ARBA00023015"/>
    </source>
</evidence>
<dbReference type="PROSITE" id="PS50048">
    <property type="entry name" value="ZN2_CY6_FUNGAL_2"/>
    <property type="match status" value="1"/>
</dbReference>
<keyword evidence="2" id="KW-0479">Metal-binding</keyword>
<evidence type="ECO:0000313" key="8">
    <source>
        <dbReference type="EMBL" id="KAK0626995.1"/>
    </source>
</evidence>
<gene>
    <name evidence="8" type="ORF">B0T14DRAFT_562855</name>
</gene>
<dbReference type="GO" id="GO:0000981">
    <property type="term" value="F:DNA-binding transcription factor activity, RNA polymerase II-specific"/>
    <property type="evidence" value="ECO:0007669"/>
    <property type="project" value="InterPro"/>
</dbReference>
<protein>
    <recommendedName>
        <fullName evidence="7">Zn(2)-C6 fungal-type domain-containing protein</fullName>
    </recommendedName>
</protein>
<dbReference type="Proteomes" id="UP001175000">
    <property type="component" value="Unassembled WGS sequence"/>
</dbReference>
<dbReference type="InterPro" id="IPR036864">
    <property type="entry name" value="Zn2-C6_fun-type_DNA-bd_sf"/>
</dbReference>
<dbReference type="GO" id="GO:0006351">
    <property type="term" value="P:DNA-templated transcription"/>
    <property type="evidence" value="ECO:0007669"/>
    <property type="project" value="InterPro"/>
</dbReference>
<keyword evidence="3" id="KW-0805">Transcription regulation</keyword>
<dbReference type="GO" id="GO:0003677">
    <property type="term" value="F:DNA binding"/>
    <property type="evidence" value="ECO:0007669"/>
    <property type="project" value="InterPro"/>
</dbReference>
<dbReference type="AlphaFoldDB" id="A0AA39X4D2"/>
<comment type="subcellular location">
    <subcellularLocation>
        <location evidence="1">Nucleus</location>
    </subcellularLocation>
</comment>
<dbReference type="InterPro" id="IPR050815">
    <property type="entry name" value="TF_fung"/>
</dbReference>
<feature type="compositionally biased region" description="Basic and acidic residues" evidence="6">
    <location>
        <begin position="67"/>
        <end position="78"/>
    </location>
</feature>
<dbReference type="CDD" id="cd12148">
    <property type="entry name" value="fungal_TF_MHR"/>
    <property type="match status" value="1"/>
</dbReference>